<dbReference type="Pfam" id="PF13302">
    <property type="entry name" value="Acetyltransf_3"/>
    <property type="match status" value="1"/>
</dbReference>
<dbReference type="SUPFAM" id="SSF55729">
    <property type="entry name" value="Acyl-CoA N-acyltransferases (Nat)"/>
    <property type="match status" value="1"/>
</dbReference>
<dbReference type="InterPro" id="IPR051531">
    <property type="entry name" value="N-acetyltransferase"/>
</dbReference>
<name>A0ABV0KU97_9CYAN</name>
<dbReference type="RefSeq" id="WP_199305523.1">
    <property type="nucleotide sequence ID" value="NZ_JAMPLM010000091.1"/>
</dbReference>
<dbReference type="EMBL" id="JAMPLM010000091">
    <property type="protein sequence ID" value="MEP1062785.1"/>
    <property type="molecule type" value="Genomic_DNA"/>
</dbReference>
<accession>A0ABV0KU97</accession>
<proteinExistence type="predicted"/>
<dbReference type="Proteomes" id="UP001476950">
    <property type="component" value="Unassembled WGS sequence"/>
</dbReference>
<gene>
    <name evidence="2" type="ORF">NDI38_30890</name>
</gene>
<comment type="caution">
    <text evidence="2">The sequence shown here is derived from an EMBL/GenBank/DDBJ whole genome shotgun (WGS) entry which is preliminary data.</text>
</comment>
<dbReference type="InterPro" id="IPR000182">
    <property type="entry name" value="GNAT_dom"/>
</dbReference>
<evidence type="ECO:0000313" key="2">
    <source>
        <dbReference type="EMBL" id="MEP1062785.1"/>
    </source>
</evidence>
<evidence type="ECO:0000313" key="3">
    <source>
        <dbReference type="Proteomes" id="UP001476950"/>
    </source>
</evidence>
<dbReference type="InterPro" id="IPR016181">
    <property type="entry name" value="Acyl_CoA_acyltransferase"/>
</dbReference>
<evidence type="ECO:0000259" key="1">
    <source>
        <dbReference type="PROSITE" id="PS51186"/>
    </source>
</evidence>
<feature type="domain" description="N-acetyltransferase" evidence="1">
    <location>
        <begin position="50"/>
        <end position="213"/>
    </location>
</feature>
<dbReference type="PROSITE" id="PS51186">
    <property type="entry name" value="GNAT"/>
    <property type="match status" value="1"/>
</dbReference>
<protein>
    <submittedName>
        <fullName evidence="2">GNAT family N-acetyltransferase</fullName>
    </submittedName>
</protein>
<dbReference type="PANTHER" id="PTHR43792:SF9">
    <property type="entry name" value="RIBOSOMAL-PROTEIN-ALANINE ACETYLTRANSFERASE"/>
    <property type="match status" value="1"/>
</dbReference>
<organism evidence="2 3">
    <name type="scientific">Stenomitos frigidus AS-A4</name>
    <dbReference type="NCBI Taxonomy" id="2933935"/>
    <lineage>
        <taxon>Bacteria</taxon>
        <taxon>Bacillati</taxon>
        <taxon>Cyanobacteriota</taxon>
        <taxon>Cyanophyceae</taxon>
        <taxon>Leptolyngbyales</taxon>
        <taxon>Leptolyngbyaceae</taxon>
        <taxon>Stenomitos</taxon>
    </lineage>
</organism>
<keyword evidence="3" id="KW-1185">Reference proteome</keyword>
<dbReference type="Gene3D" id="3.40.630.30">
    <property type="match status" value="1"/>
</dbReference>
<dbReference type="PANTHER" id="PTHR43792">
    <property type="entry name" value="GNAT FAMILY, PUTATIVE (AFU_ORTHOLOGUE AFUA_3G00765)-RELATED-RELATED"/>
    <property type="match status" value="1"/>
</dbReference>
<sequence length="219" mass="25182">MFKIKLHFGDCYKRISKVAISSLRSRDRRHSLMNQNSSSISFPKLETERLWLRQATQEDAEAIFSIFSDPNVTRFYDLDTFTHIDEAVGVVERRAKGFATGRGVRWGIAHKPSNDLIGSCGFTWDKEANAAEVGYELASPFWRQGIMSESLRAILNYGFEVKGVQFVTAKIMVDNLASRRLLEKLGFQRQGILRERGFWKGKHHDLEEFRLMRAKFAAV</sequence>
<reference evidence="2 3" key="1">
    <citation type="submission" date="2022-04" db="EMBL/GenBank/DDBJ databases">
        <title>Positive selection, recombination, and allopatry shape intraspecific diversity of widespread and dominant cyanobacteria.</title>
        <authorList>
            <person name="Wei J."/>
            <person name="Shu W."/>
            <person name="Hu C."/>
        </authorList>
    </citation>
    <scope>NUCLEOTIDE SEQUENCE [LARGE SCALE GENOMIC DNA]</scope>
    <source>
        <strain evidence="2 3">AS-A4</strain>
    </source>
</reference>